<evidence type="ECO:0000256" key="10">
    <source>
        <dbReference type="HAMAP-Rule" id="MF_01043"/>
    </source>
</evidence>
<keyword evidence="6 10" id="KW-0443">Lipid metabolism</keyword>
<reference evidence="11" key="2">
    <citation type="submission" date="2020-09" db="EMBL/GenBank/DDBJ databases">
        <authorList>
            <person name="Sun Q."/>
            <person name="Kim S."/>
        </authorList>
    </citation>
    <scope>NUCLEOTIDE SEQUENCE</scope>
    <source>
        <strain evidence="11">KCTC 32501</strain>
    </source>
</reference>
<dbReference type="RefSeq" id="WP_189490252.1">
    <property type="nucleotide sequence ID" value="NZ_BMZG01000001.1"/>
</dbReference>
<protein>
    <recommendedName>
        <fullName evidence="10">Glycerol-3-phosphate acyltransferase</fullName>
    </recommendedName>
    <alternativeName>
        <fullName evidence="10">Acyl-PO4 G3P acyltransferase</fullName>
    </alternativeName>
    <alternativeName>
        <fullName evidence="10">Acyl-phosphate--glycerol-3-phosphate acyltransferase</fullName>
    </alternativeName>
    <alternativeName>
        <fullName evidence="10">G3P acyltransferase</fullName>
        <shortName evidence="10">GPAT</shortName>
        <ecNumber evidence="10">2.3.1.275</ecNumber>
    </alternativeName>
    <alternativeName>
        <fullName evidence="10">Lysophosphatidic acid synthase</fullName>
        <shortName evidence="10">LPA synthase</shortName>
    </alternativeName>
</protein>
<dbReference type="InterPro" id="IPR003811">
    <property type="entry name" value="G3P_acylTferase_PlsY"/>
</dbReference>
<dbReference type="EMBL" id="BMZG01000001">
    <property type="protein sequence ID" value="GHA64419.1"/>
    <property type="molecule type" value="Genomic_DNA"/>
</dbReference>
<gene>
    <name evidence="10 11" type="primary">plsY</name>
    <name evidence="11" type="ORF">GCM10009007_01010</name>
</gene>
<comment type="subunit">
    <text evidence="10">Probably interacts with PlsX.</text>
</comment>
<keyword evidence="7 10" id="KW-0472">Membrane</keyword>
<reference evidence="11" key="1">
    <citation type="journal article" date="2014" name="Int. J. Syst. Evol. Microbiol.">
        <title>Complete genome sequence of Corynebacterium casei LMG S-19264T (=DSM 44701T), isolated from a smear-ripened cheese.</title>
        <authorList>
            <consortium name="US DOE Joint Genome Institute (JGI-PGF)"/>
            <person name="Walter F."/>
            <person name="Albersmeier A."/>
            <person name="Kalinowski J."/>
            <person name="Ruckert C."/>
        </authorList>
    </citation>
    <scope>NUCLEOTIDE SEQUENCE</scope>
    <source>
        <strain evidence="11">KCTC 32501</strain>
    </source>
</reference>
<comment type="function">
    <text evidence="10">Catalyzes the transfer of an acyl group from acyl-phosphate (acyl-PO(4)) to glycerol-3-phosphate (G3P) to form lysophosphatidic acid (LPA). This enzyme utilizes acyl-phosphate as fatty acyl donor, but not acyl-CoA or acyl-ACP.</text>
</comment>
<dbReference type="PANTHER" id="PTHR30309">
    <property type="entry name" value="INNER MEMBRANE PROTEIN YGIH"/>
    <property type="match status" value="1"/>
</dbReference>
<name>A0A8J3CLM4_9BURK</name>
<dbReference type="Pfam" id="PF02660">
    <property type="entry name" value="G3P_acyltransf"/>
    <property type="match status" value="1"/>
</dbReference>
<keyword evidence="11" id="KW-0012">Acyltransferase</keyword>
<evidence type="ECO:0000256" key="3">
    <source>
        <dbReference type="ARBA" id="ARBA00022679"/>
    </source>
</evidence>
<evidence type="ECO:0000256" key="7">
    <source>
        <dbReference type="ARBA" id="ARBA00023136"/>
    </source>
</evidence>
<feature type="transmembrane region" description="Helical" evidence="10">
    <location>
        <begin position="110"/>
        <end position="135"/>
    </location>
</feature>
<dbReference type="Proteomes" id="UP000614287">
    <property type="component" value="Unassembled WGS sequence"/>
</dbReference>
<comment type="caution">
    <text evidence="11">The sequence shown here is derived from an EMBL/GenBank/DDBJ whole genome shotgun (WGS) entry which is preliminary data.</text>
</comment>
<dbReference type="SMART" id="SM01207">
    <property type="entry name" value="G3P_acyltransf"/>
    <property type="match status" value="1"/>
</dbReference>
<evidence type="ECO:0000256" key="6">
    <source>
        <dbReference type="ARBA" id="ARBA00023098"/>
    </source>
</evidence>
<evidence type="ECO:0000256" key="8">
    <source>
        <dbReference type="ARBA" id="ARBA00023209"/>
    </source>
</evidence>
<sequence>MLTLVWMLTAYIAGSVSFAIVLAKIFGMADPRTYGSNNPGATNMLRSGKKGLALLTLLGDGFKGFMPVYAASHWGVLDVFGLSLVALAAFVGHLYPVFFKFVGGKGVATFLGAVLGLSSTIGWLTLLVWLAVAIMTRYSSLSSLVCSLFALFGLVYLWDVGLWTMVFLVMVGLMFIRHRANIQKLLAGQESQLFAKKAISTNSPS</sequence>
<evidence type="ECO:0000313" key="11">
    <source>
        <dbReference type="EMBL" id="GHA64419.1"/>
    </source>
</evidence>
<evidence type="ECO:0000256" key="4">
    <source>
        <dbReference type="ARBA" id="ARBA00022692"/>
    </source>
</evidence>
<accession>A0A8J3CLM4</accession>
<dbReference type="PANTHER" id="PTHR30309:SF0">
    <property type="entry name" value="GLYCEROL-3-PHOSPHATE ACYLTRANSFERASE-RELATED"/>
    <property type="match status" value="1"/>
</dbReference>
<dbReference type="GO" id="GO:0008654">
    <property type="term" value="P:phospholipid biosynthetic process"/>
    <property type="evidence" value="ECO:0007669"/>
    <property type="project" value="UniProtKB-UniRule"/>
</dbReference>
<keyword evidence="5 10" id="KW-1133">Transmembrane helix</keyword>
<keyword evidence="8 10" id="KW-0594">Phospholipid biosynthesis</keyword>
<evidence type="ECO:0000256" key="1">
    <source>
        <dbReference type="ARBA" id="ARBA00022475"/>
    </source>
</evidence>
<feature type="transmembrane region" description="Helical" evidence="10">
    <location>
        <begin position="52"/>
        <end position="70"/>
    </location>
</feature>
<comment type="similarity">
    <text evidence="10">Belongs to the PlsY family.</text>
</comment>
<dbReference type="GO" id="GO:0043772">
    <property type="term" value="F:acyl-phosphate glycerol-3-phosphate acyltransferase activity"/>
    <property type="evidence" value="ECO:0007669"/>
    <property type="project" value="UniProtKB-UniRule"/>
</dbReference>
<feature type="transmembrane region" description="Helical" evidence="10">
    <location>
        <begin position="155"/>
        <end position="176"/>
    </location>
</feature>
<dbReference type="AlphaFoldDB" id="A0A8J3CLM4"/>
<evidence type="ECO:0000256" key="5">
    <source>
        <dbReference type="ARBA" id="ARBA00022989"/>
    </source>
</evidence>
<dbReference type="UniPathway" id="UPA00085"/>
<proteinExistence type="inferred from homology"/>
<keyword evidence="1 10" id="KW-1003">Cell membrane</keyword>
<evidence type="ECO:0000256" key="2">
    <source>
        <dbReference type="ARBA" id="ARBA00022516"/>
    </source>
</evidence>
<evidence type="ECO:0000256" key="9">
    <source>
        <dbReference type="ARBA" id="ARBA00023264"/>
    </source>
</evidence>
<comment type="subcellular location">
    <subcellularLocation>
        <location evidence="10">Cell membrane</location>
        <topology evidence="10">Multi-pass membrane protein</topology>
    </subcellularLocation>
</comment>
<comment type="pathway">
    <text evidence="10">Lipid metabolism; phospholipid metabolism.</text>
</comment>
<keyword evidence="9 10" id="KW-1208">Phospholipid metabolism</keyword>
<feature type="transmembrane region" description="Helical" evidence="10">
    <location>
        <begin position="76"/>
        <end position="98"/>
    </location>
</feature>
<organism evidence="11 12">
    <name type="scientific">Formosimonas limnophila</name>
    <dbReference type="NCBI Taxonomy" id="1384487"/>
    <lineage>
        <taxon>Bacteria</taxon>
        <taxon>Pseudomonadati</taxon>
        <taxon>Pseudomonadota</taxon>
        <taxon>Betaproteobacteria</taxon>
        <taxon>Burkholderiales</taxon>
        <taxon>Burkholderiaceae</taxon>
        <taxon>Formosimonas</taxon>
    </lineage>
</organism>
<evidence type="ECO:0000313" key="12">
    <source>
        <dbReference type="Proteomes" id="UP000614287"/>
    </source>
</evidence>
<dbReference type="HAMAP" id="MF_01043">
    <property type="entry name" value="PlsY"/>
    <property type="match status" value="1"/>
</dbReference>
<keyword evidence="2 10" id="KW-0444">Lipid biosynthesis</keyword>
<keyword evidence="12" id="KW-1185">Reference proteome</keyword>
<feature type="transmembrane region" description="Helical" evidence="10">
    <location>
        <begin position="6"/>
        <end position="26"/>
    </location>
</feature>
<dbReference type="EC" id="2.3.1.275" evidence="10"/>
<dbReference type="GO" id="GO:0005886">
    <property type="term" value="C:plasma membrane"/>
    <property type="evidence" value="ECO:0007669"/>
    <property type="project" value="UniProtKB-SubCell"/>
</dbReference>
<comment type="catalytic activity">
    <reaction evidence="10">
        <text>an acyl phosphate + sn-glycerol 3-phosphate = a 1-acyl-sn-glycero-3-phosphate + phosphate</text>
        <dbReference type="Rhea" id="RHEA:34075"/>
        <dbReference type="ChEBI" id="CHEBI:43474"/>
        <dbReference type="ChEBI" id="CHEBI:57597"/>
        <dbReference type="ChEBI" id="CHEBI:57970"/>
        <dbReference type="ChEBI" id="CHEBI:59918"/>
        <dbReference type="EC" id="2.3.1.275"/>
    </reaction>
</comment>
<keyword evidence="3 10" id="KW-0808">Transferase</keyword>
<dbReference type="NCBIfam" id="TIGR00023">
    <property type="entry name" value="glycerol-3-phosphate 1-O-acyltransferase PlsY"/>
    <property type="match status" value="1"/>
</dbReference>
<keyword evidence="4 10" id="KW-0812">Transmembrane</keyword>